<accession>A0ABS6BBU2</accession>
<feature type="transmembrane region" description="Helical" evidence="5">
    <location>
        <begin position="150"/>
        <end position="166"/>
    </location>
</feature>
<evidence type="ECO:0000256" key="5">
    <source>
        <dbReference type="SAM" id="Phobius"/>
    </source>
</evidence>
<dbReference type="InterPro" id="IPR046862">
    <property type="entry name" value="Rhomboid_2"/>
</dbReference>
<feature type="transmembrane region" description="Helical" evidence="5">
    <location>
        <begin position="225"/>
        <end position="242"/>
    </location>
</feature>
<feature type="transmembrane region" description="Helical" evidence="5">
    <location>
        <begin position="195"/>
        <end position="213"/>
    </location>
</feature>
<evidence type="ECO:0008006" key="8">
    <source>
        <dbReference type="Google" id="ProtNLM"/>
    </source>
</evidence>
<evidence type="ECO:0000256" key="2">
    <source>
        <dbReference type="ARBA" id="ARBA00022692"/>
    </source>
</evidence>
<comment type="subcellular location">
    <subcellularLocation>
        <location evidence="1">Membrane</location>
        <topology evidence="1">Multi-pass membrane protein</topology>
    </subcellularLocation>
</comment>
<keyword evidence="4 5" id="KW-0472">Membrane</keyword>
<feature type="transmembrane region" description="Helical" evidence="5">
    <location>
        <begin position="114"/>
        <end position="138"/>
    </location>
</feature>
<dbReference type="InterPro" id="IPR035952">
    <property type="entry name" value="Rhomboid-like_sf"/>
</dbReference>
<feature type="transmembrane region" description="Helical" evidence="5">
    <location>
        <begin position="80"/>
        <end position="102"/>
    </location>
</feature>
<evidence type="ECO:0000313" key="7">
    <source>
        <dbReference type="Proteomes" id="UP000733379"/>
    </source>
</evidence>
<evidence type="ECO:0000256" key="3">
    <source>
        <dbReference type="ARBA" id="ARBA00022989"/>
    </source>
</evidence>
<dbReference type="Pfam" id="PF20401">
    <property type="entry name" value="Rhomboid_2"/>
    <property type="match status" value="1"/>
</dbReference>
<name>A0ABS6BBU2_9NOCA</name>
<keyword evidence="2 5" id="KW-0812">Transmembrane</keyword>
<evidence type="ECO:0000313" key="6">
    <source>
        <dbReference type="EMBL" id="MBU3066688.1"/>
    </source>
</evidence>
<dbReference type="Proteomes" id="UP000733379">
    <property type="component" value="Unassembled WGS sequence"/>
</dbReference>
<proteinExistence type="predicted"/>
<feature type="transmembrane region" description="Helical" evidence="5">
    <location>
        <begin position="34"/>
        <end position="60"/>
    </location>
</feature>
<dbReference type="EMBL" id="JAHKNI010000016">
    <property type="protein sequence ID" value="MBU3066688.1"/>
    <property type="molecule type" value="Genomic_DNA"/>
</dbReference>
<comment type="caution">
    <text evidence="6">The sequence shown here is derived from an EMBL/GenBank/DDBJ whole genome shotgun (WGS) entry which is preliminary data.</text>
</comment>
<keyword evidence="7" id="KW-1185">Reference proteome</keyword>
<dbReference type="SUPFAM" id="SSF144091">
    <property type="entry name" value="Rhomboid-like"/>
    <property type="match status" value="1"/>
</dbReference>
<feature type="transmembrane region" description="Helical" evidence="5">
    <location>
        <begin position="173"/>
        <end position="189"/>
    </location>
</feature>
<evidence type="ECO:0000256" key="4">
    <source>
        <dbReference type="ARBA" id="ARBA00023136"/>
    </source>
</evidence>
<dbReference type="Gene3D" id="1.20.1540.10">
    <property type="entry name" value="Rhomboid-like"/>
    <property type="match status" value="1"/>
</dbReference>
<evidence type="ECO:0000256" key="1">
    <source>
        <dbReference type="ARBA" id="ARBA00004141"/>
    </source>
</evidence>
<reference evidence="6 7" key="1">
    <citation type="submission" date="2021-06" db="EMBL/GenBank/DDBJ databases">
        <title>Actinomycetes sequencing.</title>
        <authorList>
            <person name="Shan Q."/>
        </authorList>
    </citation>
    <scope>NUCLEOTIDE SEQUENCE [LARGE SCALE GENOMIC DNA]</scope>
    <source>
        <strain evidence="6 7">NEAU-G5</strain>
    </source>
</reference>
<gene>
    <name evidence="6" type="ORF">KO481_34880</name>
</gene>
<protein>
    <recommendedName>
        <fullName evidence="8">Rhomboid family intramembrane serine protease</fullName>
    </recommendedName>
</protein>
<sequence length="243" mass="25522">MVVLTAPSQGAPVGPGVAPRTGWRRLFLPATYGYGALLILVAGVLSALSNSAQATVFLHFSTNLHNLLRGHIGTLFSSALLIGDTDTSLIVIPLLICLLALAELKFGAGRLIRIFLAGHLGATLLVASGLWIAVSAGWVPLAITRSEDVGISYGAMALIGAFLVLMPERWRPTWAITWIAVAVAGVAMGHTFTNVGHLISVTIGLVAGIWLIRTGRLSVSPLRKFEIALLVTATLLGYTILVG</sequence>
<keyword evidence="3 5" id="KW-1133">Transmembrane helix</keyword>
<organism evidence="6 7">
    <name type="scientific">Nocardia albiluteola</name>
    <dbReference type="NCBI Taxonomy" id="2842303"/>
    <lineage>
        <taxon>Bacteria</taxon>
        <taxon>Bacillati</taxon>
        <taxon>Actinomycetota</taxon>
        <taxon>Actinomycetes</taxon>
        <taxon>Mycobacteriales</taxon>
        <taxon>Nocardiaceae</taxon>
        <taxon>Nocardia</taxon>
    </lineage>
</organism>